<keyword evidence="2" id="KW-0012">Acyltransferase</keyword>
<dbReference type="InterPro" id="IPR056935">
    <property type="entry name" value="Rv0428c-like_C"/>
</dbReference>
<sequence length="243" mass="28643">MRFLEELQMNALPSLQTVLYDGWVIRFADGYSKRANSVNPIYKSDEDVYKKIAVCEDMFISRGLKPTYKITPFIQPENLDDILACRGYEILHRISVQTMNLSNIEEPDVQVEIRHTNLNDEWFDFYCNFNNLSGDNRIIYRKMLNNLFPKSFYTTMYVENEGIACGMAVLEKGYLGLFDITVRKDHRNKGYGKQLLYSIIKHGKNLVAHKAYLQVMVNNEPANHLYKKLGFKEEYQYYYRVKF</sequence>
<dbReference type="InterPro" id="IPR016181">
    <property type="entry name" value="Acyl_CoA_acyltransferase"/>
</dbReference>
<dbReference type="PROSITE" id="PS51186">
    <property type="entry name" value="GNAT"/>
    <property type="match status" value="1"/>
</dbReference>
<evidence type="ECO:0000256" key="1">
    <source>
        <dbReference type="ARBA" id="ARBA00022679"/>
    </source>
</evidence>
<name>A0A0H5SWR8_HERHM</name>
<evidence type="ECO:0000259" key="3">
    <source>
        <dbReference type="PROSITE" id="PS51186"/>
    </source>
</evidence>
<evidence type="ECO:0000313" key="5">
    <source>
        <dbReference type="Proteomes" id="UP000236497"/>
    </source>
</evidence>
<dbReference type="Proteomes" id="UP000236497">
    <property type="component" value="Unassembled WGS sequence"/>
</dbReference>
<dbReference type="InterPro" id="IPR050680">
    <property type="entry name" value="YpeA/RimI_acetyltransf"/>
</dbReference>
<dbReference type="Pfam" id="PF24553">
    <property type="entry name" value="Rv0428c_C"/>
    <property type="match status" value="1"/>
</dbReference>
<dbReference type="SUPFAM" id="SSF55729">
    <property type="entry name" value="Acyl-CoA N-acyltransferases (Nat)"/>
    <property type="match status" value="1"/>
</dbReference>
<feature type="domain" description="N-acetyltransferase" evidence="3">
    <location>
        <begin position="111"/>
        <end position="243"/>
    </location>
</feature>
<dbReference type="InterPro" id="IPR000182">
    <property type="entry name" value="GNAT_dom"/>
</dbReference>
<proteinExistence type="predicted"/>
<dbReference type="OrthoDB" id="357176at2"/>
<evidence type="ECO:0000256" key="2">
    <source>
        <dbReference type="ARBA" id="ARBA00023315"/>
    </source>
</evidence>
<dbReference type="PANTHER" id="PTHR43420:SF12">
    <property type="entry name" value="N-ACETYLTRANSFERASE DOMAIN-CONTAINING PROTEIN"/>
    <property type="match status" value="1"/>
</dbReference>
<dbReference type="RefSeq" id="WP_103202895.1">
    <property type="nucleotide sequence ID" value="NZ_CVTD020000016.1"/>
</dbReference>
<dbReference type="EMBL" id="CVTD020000016">
    <property type="protein sequence ID" value="CRZ34793.1"/>
    <property type="molecule type" value="Genomic_DNA"/>
</dbReference>
<protein>
    <recommendedName>
        <fullName evidence="3">N-acetyltransferase domain-containing protein</fullName>
    </recommendedName>
</protein>
<reference evidence="4 5" key="1">
    <citation type="submission" date="2015-06" db="EMBL/GenBank/DDBJ databases">
        <authorList>
            <person name="Wibberg Daniel"/>
        </authorList>
    </citation>
    <scope>NUCLEOTIDE SEQUENCE [LARGE SCALE GENOMIC DNA]</scope>
    <source>
        <strain evidence="4 5">T3/55T</strain>
    </source>
</reference>
<dbReference type="PANTHER" id="PTHR43420">
    <property type="entry name" value="ACETYLTRANSFERASE"/>
    <property type="match status" value="1"/>
</dbReference>
<dbReference type="GO" id="GO:0016747">
    <property type="term" value="F:acyltransferase activity, transferring groups other than amino-acyl groups"/>
    <property type="evidence" value="ECO:0007669"/>
    <property type="project" value="InterPro"/>
</dbReference>
<accession>A0A0H5SWR8</accession>
<keyword evidence="5" id="KW-1185">Reference proteome</keyword>
<dbReference type="Gene3D" id="3.40.630.30">
    <property type="match status" value="1"/>
</dbReference>
<dbReference type="AlphaFoldDB" id="A0A0H5SWR8"/>
<organism evidence="4 5">
    <name type="scientific">Herbinix hemicellulosilytica</name>
    <dbReference type="NCBI Taxonomy" id="1564487"/>
    <lineage>
        <taxon>Bacteria</taxon>
        <taxon>Bacillati</taxon>
        <taxon>Bacillota</taxon>
        <taxon>Clostridia</taxon>
        <taxon>Lachnospirales</taxon>
        <taxon>Lachnospiraceae</taxon>
        <taxon>Herbinix</taxon>
    </lineage>
</organism>
<keyword evidence="1" id="KW-0808">Transferase</keyword>
<evidence type="ECO:0000313" key="4">
    <source>
        <dbReference type="EMBL" id="CRZ34793.1"/>
    </source>
</evidence>
<gene>
    <name evidence="4" type="ORF">HHT355_1592</name>
</gene>
<dbReference type="CDD" id="cd04301">
    <property type="entry name" value="NAT_SF"/>
    <property type="match status" value="1"/>
</dbReference>